<dbReference type="AlphaFoldDB" id="A0AAN7ZRR5"/>
<accession>A0AAN7ZRR5</accession>
<dbReference type="Proteomes" id="UP001310594">
    <property type="component" value="Unassembled WGS sequence"/>
</dbReference>
<organism evidence="2 3">
    <name type="scientific">Elasticomyces elasticus</name>
    <dbReference type="NCBI Taxonomy" id="574655"/>
    <lineage>
        <taxon>Eukaryota</taxon>
        <taxon>Fungi</taxon>
        <taxon>Dikarya</taxon>
        <taxon>Ascomycota</taxon>
        <taxon>Pezizomycotina</taxon>
        <taxon>Dothideomycetes</taxon>
        <taxon>Dothideomycetidae</taxon>
        <taxon>Mycosphaerellales</taxon>
        <taxon>Teratosphaeriaceae</taxon>
        <taxon>Elasticomyces</taxon>
    </lineage>
</organism>
<dbReference type="InterPro" id="IPR000073">
    <property type="entry name" value="AB_hydrolase_1"/>
</dbReference>
<dbReference type="PANTHER" id="PTHR43798">
    <property type="entry name" value="MONOACYLGLYCEROL LIPASE"/>
    <property type="match status" value="1"/>
</dbReference>
<dbReference type="Gene3D" id="3.40.50.1820">
    <property type="entry name" value="alpha/beta hydrolase"/>
    <property type="match status" value="1"/>
</dbReference>
<sequence>MTLLPTSSLSSRSYIPSPLTTQLPNLSASQIASLPYRPDHFPGARDVKTSYGSMRVYEWGEEKGRKIMLVHGDATSSPLWTGVAARLVKRGCRLIVFDLWGRGYTDSPNVVHDTRTFGLQLLFAASSSPLSWCTETFSIVGCSGGGGIAMDFVASFSHLVRNVAILAPAGLLRDLPGSYKALRTAAQEGKPEEELRRLLGTLLDVELEDTSLAREGHEPDVKPSKTGVDSVALQHWQFYYHQGHAASFISTLQHGPIQGQHETWKIACNVLRAKQRANAANGINERFVAICGREDWVVPSDHVREDLDGMMGKDEYVSDVVPGGHGFLLDEVACEQVVDVLAKEWQL</sequence>
<dbReference type="InterPro" id="IPR029058">
    <property type="entry name" value="AB_hydrolase_fold"/>
</dbReference>
<feature type="domain" description="AB hydrolase-1" evidence="1">
    <location>
        <begin position="67"/>
        <end position="331"/>
    </location>
</feature>
<reference evidence="2" key="1">
    <citation type="submission" date="2023-08" db="EMBL/GenBank/DDBJ databases">
        <title>Black Yeasts Isolated from many extreme environments.</title>
        <authorList>
            <person name="Coleine C."/>
            <person name="Stajich J.E."/>
            <person name="Selbmann L."/>
        </authorList>
    </citation>
    <scope>NUCLEOTIDE SEQUENCE</scope>
    <source>
        <strain evidence="2">CCFEE 5810</strain>
    </source>
</reference>
<name>A0AAN7ZRR5_9PEZI</name>
<evidence type="ECO:0000259" key="1">
    <source>
        <dbReference type="Pfam" id="PF00561"/>
    </source>
</evidence>
<evidence type="ECO:0000313" key="3">
    <source>
        <dbReference type="Proteomes" id="UP001310594"/>
    </source>
</evidence>
<dbReference type="EMBL" id="JAVRQU010000016">
    <property type="protein sequence ID" value="KAK5693991.1"/>
    <property type="molecule type" value="Genomic_DNA"/>
</dbReference>
<evidence type="ECO:0000313" key="2">
    <source>
        <dbReference type="EMBL" id="KAK5693991.1"/>
    </source>
</evidence>
<protein>
    <recommendedName>
        <fullName evidence="1">AB hydrolase-1 domain-containing protein</fullName>
    </recommendedName>
</protein>
<gene>
    <name evidence="2" type="ORF">LTR97_009609</name>
</gene>
<comment type="caution">
    <text evidence="2">The sequence shown here is derived from an EMBL/GenBank/DDBJ whole genome shotgun (WGS) entry which is preliminary data.</text>
</comment>
<dbReference type="SUPFAM" id="SSF53474">
    <property type="entry name" value="alpha/beta-Hydrolases"/>
    <property type="match status" value="1"/>
</dbReference>
<dbReference type="Pfam" id="PF00561">
    <property type="entry name" value="Abhydrolase_1"/>
    <property type="match status" value="1"/>
</dbReference>
<dbReference type="InterPro" id="IPR050266">
    <property type="entry name" value="AB_hydrolase_sf"/>
</dbReference>
<proteinExistence type="predicted"/>